<dbReference type="EMBL" id="KQ976529">
    <property type="protein sequence ID" value="KYM81790.1"/>
    <property type="molecule type" value="Genomic_DNA"/>
</dbReference>
<protein>
    <submittedName>
        <fullName evidence="2">Uncharacterized protein</fullName>
    </submittedName>
</protein>
<keyword evidence="3" id="KW-1185">Reference proteome</keyword>
<accession>A0A195BC69</accession>
<dbReference type="AlphaFoldDB" id="A0A195BC69"/>
<keyword evidence="1" id="KW-0175">Coiled coil</keyword>
<organism evidence="2 3">
    <name type="scientific">Atta colombica</name>
    <dbReference type="NCBI Taxonomy" id="520822"/>
    <lineage>
        <taxon>Eukaryota</taxon>
        <taxon>Metazoa</taxon>
        <taxon>Ecdysozoa</taxon>
        <taxon>Arthropoda</taxon>
        <taxon>Hexapoda</taxon>
        <taxon>Insecta</taxon>
        <taxon>Pterygota</taxon>
        <taxon>Neoptera</taxon>
        <taxon>Endopterygota</taxon>
        <taxon>Hymenoptera</taxon>
        <taxon>Apocrita</taxon>
        <taxon>Aculeata</taxon>
        <taxon>Formicoidea</taxon>
        <taxon>Formicidae</taxon>
        <taxon>Myrmicinae</taxon>
        <taxon>Atta</taxon>
    </lineage>
</organism>
<feature type="coiled-coil region" evidence="1">
    <location>
        <begin position="352"/>
        <end position="379"/>
    </location>
</feature>
<proteinExistence type="predicted"/>
<evidence type="ECO:0000256" key="1">
    <source>
        <dbReference type="SAM" id="Coils"/>
    </source>
</evidence>
<evidence type="ECO:0000313" key="3">
    <source>
        <dbReference type="Proteomes" id="UP000078540"/>
    </source>
</evidence>
<evidence type="ECO:0000313" key="2">
    <source>
        <dbReference type="EMBL" id="KYM81790.1"/>
    </source>
</evidence>
<gene>
    <name evidence="2" type="ORF">ALC53_07784</name>
</gene>
<name>A0A195BC69_9HYME</name>
<reference evidence="2 3" key="1">
    <citation type="submission" date="2015-09" db="EMBL/GenBank/DDBJ databases">
        <title>Atta colombica WGS genome.</title>
        <authorList>
            <person name="Nygaard S."/>
            <person name="Hu H."/>
            <person name="Boomsma J."/>
            <person name="Zhang G."/>
        </authorList>
    </citation>
    <scope>NUCLEOTIDE SEQUENCE [LARGE SCALE GENOMIC DNA]</scope>
    <source>
        <strain evidence="2">Treedump-2</strain>
        <tissue evidence="2">Whole body</tissue>
    </source>
</reference>
<sequence>MRCEIAKNDRMYAIDDEEEIVPRYFTVCDFYGVETCFCWNPDKLMIYPYTRKDSSMQNTRILSTPAPIKKVQFFDSRAFLICSPQGAYKVSRNGEFALLSKNALSMGSEFFQVLIVKNNGVYLDNKQVKSSTLLFPLISNASETVCTFPLNPASTEPQFINHFTAGWEVEGNLCVIGYHRKLYTLRTDIVQLIYVSDSIIVDILPVKRRDKVAGLLLLTEHANLVILVHDTGNKCTGECELVFERIYLGENNSTMLCAVFSLQKENILWVICCNQFRTYYIRKELFVEMIQEAKVEERTFTCMQYYKPNTILGLSRRKELIEVSLEELDNSLSIDNNIVLHTGMFQKTDIIMEKICAKVKKLNALYENLSDEQDKLKSINIYAAKQKLQINLDIEVSKLCKHHYLDLSISDKLPKNSYVMLSFASKNQSTFCMKKVMESHALKIKMPINKNQVLHSSSISMDLITLMNEQRPWCLVQNFINPSLRHIKRKRRSKEDKTIFIDTKISSLLQSIARKEMNMTKLCEIKKIVRAELSQI</sequence>
<dbReference type="Proteomes" id="UP000078540">
    <property type="component" value="Unassembled WGS sequence"/>
</dbReference>